<comment type="caution">
    <text evidence="3">The sequence shown here is derived from an EMBL/GenBank/DDBJ whole genome shotgun (WGS) entry which is preliminary data.</text>
</comment>
<proteinExistence type="predicted"/>
<evidence type="ECO:0000256" key="1">
    <source>
        <dbReference type="SAM" id="MobiDB-lite"/>
    </source>
</evidence>
<dbReference type="EMBL" id="JANBVO010000037">
    <property type="protein sequence ID" value="KAJ9136819.1"/>
    <property type="molecule type" value="Genomic_DNA"/>
</dbReference>
<feature type="compositionally biased region" description="Polar residues" evidence="1">
    <location>
        <begin position="144"/>
        <end position="154"/>
    </location>
</feature>
<dbReference type="Proteomes" id="UP001174694">
    <property type="component" value="Unassembled WGS sequence"/>
</dbReference>
<reference evidence="3" key="1">
    <citation type="submission" date="2022-07" db="EMBL/GenBank/DDBJ databases">
        <title>Fungi with potential for degradation of polypropylene.</title>
        <authorList>
            <person name="Gostincar C."/>
        </authorList>
    </citation>
    <scope>NUCLEOTIDE SEQUENCE</scope>
    <source>
        <strain evidence="3">EXF-13308</strain>
    </source>
</reference>
<dbReference type="PROSITE" id="PS50090">
    <property type="entry name" value="MYB_LIKE"/>
    <property type="match status" value="1"/>
</dbReference>
<accession>A0AA38VJV4</accession>
<protein>
    <recommendedName>
        <fullName evidence="2">Myb-like domain-containing protein</fullName>
    </recommendedName>
</protein>
<name>A0AA38VJV4_9PEZI</name>
<dbReference type="CDD" id="cd00167">
    <property type="entry name" value="SANT"/>
    <property type="match status" value="1"/>
</dbReference>
<feature type="region of interest" description="Disordered" evidence="1">
    <location>
        <begin position="58"/>
        <end position="177"/>
    </location>
</feature>
<evidence type="ECO:0000259" key="2">
    <source>
        <dbReference type="PROSITE" id="PS50090"/>
    </source>
</evidence>
<dbReference type="InterPro" id="IPR001005">
    <property type="entry name" value="SANT/Myb"/>
</dbReference>
<keyword evidence="4" id="KW-1185">Reference proteome</keyword>
<dbReference type="AlphaFoldDB" id="A0AA38VJV4"/>
<organism evidence="3 4">
    <name type="scientific">Pleurostoma richardsiae</name>
    <dbReference type="NCBI Taxonomy" id="41990"/>
    <lineage>
        <taxon>Eukaryota</taxon>
        <taxon>Fungi</taxon>
        <taxon>Dikarya</taxon>
        <taxon>Ascomycota</taxon>
        <taxon>Pezizomycotina</taxon>
        <taxon>Sordariomycetes</taxon>
        <taxon>Sordariomycetidae</taxon>
        <taxon>Calosphaeriales</taxon>
        <taxon>Pleurostomataceae</taxon>
        <taxon>Pleurostoma</taxon>
    </lineage>
</organism>
<evidence type="ECO:0000313" key="4">
    <source>
        <dbReference type="Proteomes" id="UP001174694"/>
    </source>
</evidence>
<feature type="domain" description="Myb-like" evidence="2">
    <location>
        <begin position="226"/>
        <end position="286"/>
    </location>
</feature>
<dbReference type="Gene3D" id="1.10.10.60">
    <property type="entry name" value="Homeodomain-like"/>
    <property type="match status" value="1"/>
</dbReference>
<gene>
    <name evidence="3" type="ORF">NKR23_g9456</name>
</gene>
<evidence type="ECO:0000313" key="3">
    <source>
        <dbReference type="EMBL" id="KAJ9136819.1"/>
    </source>
</evidence>
<sequence>MESMVLDDGPVSSSPWSASANEAGFCVPAFTVDSPPWPGAVSHLEATVSPKLLRIVPTPTPTSSTDSVHTTFFTGEGDPDSHFLPFGPPPLGQHAPQALAHPPPMAKPHQQSKNRRRQLPDRAPQPRQKTPTSPAMAKAKSRQVVRSGQASITSPAPKLEPRPAHMPPSYVANTPVDNRSKTRKDEFLINSKMSGMTYKEIKRVGKFAEAESTLRGRFRTLTKNKEARVRKPGWEEKDDQLLRRAVQELEKGGKIPWKLVAEYIVRNGGSYHFGNTTCRKRWDLLIDEDGDML</sequence>
<feature type="compositionally biased region" description="Low complexity" evidence="1">
    <location>
        <begin position="61"/>
        <end position="71"/>
    </location>
</feature>